<gene>
    <name evidence="1" type="ORF">L873DRAFT_1791290</name>
</gene>
<dbReference type="Proteomes" id="UP000276215">
    <property type="component" value="Unassembled WGS sequence"/>
</dbReference>
<evidence type="ECO:0000313" key="2">
    <source>
        <dbReference type="Proteomes" id="UP000276215"/>
    </source>
</evidence>
<proteinExistence type="predicted"/>
<name>A0A3N4JFG7_9PEZI</name>
<accession>A0A3N4JFG7</accession>
<sequence>MVKLQYIWLMSPGLGVHHGALKLVFDVSKSLPWKVLLGNNFNEQFYFNKRKLKIPRKTLPPETENQSAAVKYRYQSFTGSPYEEDLKTNSSTLEYQEKIPDPTTLTLFIVTTNQPEQQLTSLTDWQNKQISQLDLSYRICKTITPSPTFLQTPKMRHRTVPVVKLFTERKSSKDTPFEKFPPTHWELGGKILRYQ</sequence>
<evidence type="ECO:0000313" key="1">
    <source>
        <dbReference type="EMBL" id="RPA97009.1"/>
    </source>
</evidence>
<dbReference type="EMBL" id="ML120409">
    <property type="protein sequence ID" value="RPA97009.1"/>
    <property type="molecule type" value="Genomic_DNA"/>
</dbReference>
<dbReference type="AlphaFoldDB" id="A0A3N4JFG7"/>
<protein>
    <submittedName>
        <fullName evidence="1">Uncharacterized protein</fullName>
    </submittedName>
</protein>
<organism evidence="1 2">
    <name type="scientific">Choiromyces venosus 120613-1</name>
    <dbReference type="NCBI Taxonomy" id="1336337"/>
    <lineage>
        <taxon>Eukaryota</taxon>
        <taxon>Fungi</taxon>
        <taxon>Dikarya</taxon>
        <taxon>Ascomycota</taxon>
        <taxon>Pezizomycotina</taxon>
        <taxon>Pezizomycetes</taxon>
        <taxon>Pezizales</taxon>
        <taxon>Tuberaceae</taxon>
        <taxon>Choiromyces</taxon>
    </lineage>
</organism>
<reference evidence="1 2" key="1">
    <citation type="journal article" date="2018" name="Nat. Ecol. Evol.">
        <title>Pezizomycetes genomes reveal the molecular basis of ectomycorrhizal truffle lifestyle.</title>
        <authorList>
            <person name="Murat C."/>
            <person name="Payen T."/>
            <person name="Noel B."/>
            <person name="Kuo A."/>
            <person name="Morin E."/>
            <person name="Chen J."/>
            <person name="Kohler A."/>
            <person name="Krizsan K."/>
            <person name="Balestrini R."/>
            <person name="Da Silva C."/>
            <person name="Montanini B."/>
            <person name="Hainaut M."/>
            <person name="Levati E."/>
            <person name="Barry K.W."/>
            <person name="Belfiori B."/>
            <person name="Cichocki N."/>
            <person name="Clum A."/>
            <person name="Dockter R.B."/>
            <person name="Fauchery L."/>
            <person name="Guy J."/>
            <person name="Iotti M."/>
            <person name="Le Tacon F."/>
            <person name="Lindquist E.A."/>
            <person name="Lipzen A."/>
            <person name="Malagnac F."/>
            <person name="Mello A."/>
            <person name="Molinier V."/>
            <person name="Miyauchi S."/>
            <person name="Poulain J."/>
            <person name="Riccioni C."/>
            <person name="Rubini A."/>
            <person name="Sitrit Y."/>
            <person name="Splivallo R."/>
            <person name="Traeger S."/>
            <person name="Wang M."/>
            <person name="Zifcakova L."/>
            <person name="Wipf D."/>
            <person name="Zambonelli A."/>
            <person name="Paolocci F."/>
            <person name="Nowrousian M."/>
            <person name="Ottonello S."/>
            <person name="Baldrian P."/>
            <person name="Spatafora J.W."/>
            <person name="Henrissat B."/>
            <person name="Nagy L.G."/>
            <person name="Aury J.M."/>
            <person name="Wincker P."/>
            <person name="Grigoriev I.V."/>
            <person name="Bonfante P."/>
            <person name="Martin F.M."/>
        </authorList>
    </citation>
    <scope>NUCLEOTIDE SEQUENCE [LARGE SCALE GENOMIC DNA]</scope>
    <source>
        <strain evidence="1 2">120613-1</strain>
    </source>
</reference>
<keyword evidence="2" id="KW-1185">Reference proteome</keyword>